<organism evidence="2 3">
    <name type="scientific">Streptomyces graminofaciens</name>
    <dbReference type="NCBI Taxonomy" id="68212"/>
    <lineage>
        <taxon>Bacteria</taxon>
        <taxon>Bacillati</taxon>
        <taxon>Actinomycetota</taxon>
        <taxon>Actinomycetes</taxon>
        <taxon>Kitasatosporales</taxon>
        <taxon>Streptomycetaceae</taxon>
        <taxon>Streptomyces</taxon>
    </lineage>
</organism>
<sequence>MSKPVVNIWGTPPGSELAAVEPAPWGTKWDLRTMTTSGTAWVFYRSPGEKVLRRPVILADGFAPEGTNVDNLYDGLENGEYPFISTLRQAGFDVILLGFADRTASVLDNAEVAIQCIMQTIGEREGEHPLTVGGFSMGGLVTRYALAKLERQKMRHETANYLSYDTPHRGAWLPLGVQAFAHYVKAHWGGEGKPLYNLYSDLINSPAAREMLRWHLATGTNTTLDVAAGQDQARTDFLDALERMGEWPQIPRLLGVANGTGTGAGNSIPADSPAMDTPGPTVAAQLRTQGQGSKTVARMRELDQAEVSINTTGFPELDGAPGGLFPELLGGASNFGVANMLANLLNGAAAQPAHNASTFVPTISAVAVADIDNHDALYSKIDSDYSSLHDFRCATTNEGHTVVTRELGEWIVTKLKDA</sequence>
<feature type="domain" description="DUF676" evidence="1">
    <location>
        <begin position="114"/>
        <end position="171"/>
    </location>
</feature>
<evidence type="ECO:0000313" key="3">
    <source>
        <dbReference type="Proteomes" id="UP001321542"/>
    </source>
</evidence>
<proteinExistence type="predicted"/>
<accession>A0ABM7EZU5</accession>
<dbReference type="EMBL" id="AP018448">
    <property type="protein sequence ID" value="BBC28945.1"/>
    <property type="molecule type" value="Genomic_DNA"/>
</dbReference>
<dbReference type="Gene3D" id="3.40.50.1820">
    <property type="entry name" value="alpha/beta hydrolase"/>
    <property type="match status" value="1"/>
</dbReference>
<name>A0ABM7EZU5_9ACTN</name>
<dbReference type="RefSeq" id="WP_286246873.1">
    <property type="nucleotide sequence ID" value="NZ_AP018448.1"/>
</dbReference>
<dbReference type="Proteomes" id="UP001321542">
    <property type="component" value="Chromosome"/>
</dbReference>
<gene>
    <name evidence="2" type="ORF">SGFS_002360</name>
</gene>
<reference evidence="2 3" key="2">
    <citation type="journal article" date="2023" name="ChemBioChem">
        <title>Acyltransferase Domain Exchange between Two Independent Type I Polyketide Synthases in the Same Producer Strain of Macrolide Antibiotics.</title>
        <authorList>
            <person name="Kudo F."/>
            <person name="Kishikawa K."/>
            <person name="Tsuboi K."/>
            <person name="Kido T."/>
            <person name="Usui T."/>
            <person name="Hashimoto J."/>
            <person name="Shin-Ya K."/>
            <person name="Miyanaga A."/>
            <person name="Eguchi T."/>
        </authorList>
    </citation>
    <scope>NUCLEOTIDE SEQUENCE [LARGE SCALE GENOMIC DNA]</scope>
    <source>
        <strain evidence="2 3">A-8890</strain>
    </source>
</reference>
<reference evidence="2 3" key="1">
    <citation type="journal article" date="2010" name="ChemBioChem">
        <title>Cloning and characterization of the biosynthetic gene cluster of 16-membered macrolide antibiotic FD-891: involvement of a dual functional cytochrome P450 monooxygenase catalyzing epoxidation and hydroxylation.</title>
        <authorList>
            <person name="Kudo F."/>
            <person name="Motegi A."/>
            <person name="Mizoue K."/>
            <person name="Eguchi T."/>
        </authorList>
    </citation>
    <scope>NUCLEOTIDE SEQUENCE [LARGE SCALE GENOMIC DNA]</scope>
    <source>
        <strain evidence="2 3">A-8890</strain>
    </source>
</reference>
<evidence type="ECO:0000259" key="1">
    <source>
        <dbReference type="Pfam" id="PF05057"/>
    </source>
</evidence>
<dbReference type="Pfam" id="PF05057">
    <property type="entry name" value="DUF676"/>
    <property type="match status" value="1"/>
</dbReference>
<dbReference type="InterPro" id="IPR029058">
    <property type="entry name" value="AB_hydrolase_fold"/>
</dbReference>
<keyword evidence="3" id="KW-1185">Reference proteome</keyword>
<evidence type="ECO:0000313" key="2">
    <source>
        <dbReference type="EMBL" id="BBC28945.1"/>
    </source>
</evidence>
<protein>
    <recommendedName>
        <fullName evidence="1">DUF676 domain-containing protein</fullName>
    </recommendedName>
</protein>
<dbReference type="SUPFAM" id="SSF53474">
    <property type="entry name" value="alpha/beta-Hydrolases"/>
    <property type="match status" value="1"/>
</dbReference>
<dbReference type="InterPro" id="IPR007751">
    <property type="entry name" value="DUF676_lipase-like"/>
</dbReference>